<evidence type="ECO:0000256" key="3">
    <source>
        <dbReference type="SAM" id="SignalP"/>
    </source>
</evidence>
<dbReference type="PANTHER" id="PTHR22803">
    <property type="entry name" value="MANNOSE, PHOSPHOLIPASE, LECTIN RECEPTOR RELATED"/>
    <property type="match status" value="1"/>
</dbReference>
<evidence type="ECO:0000313" key="5">
    <source>
        <dbReference type="EMBL" id="KAJ8034821.1"/>
    </source>
</evidence>
<evidence type="ECO:0000313" key="6">
    <source>
        <dbReference type="Proteomes" id="UP001152320"/>
    </source>
</evidence>
<evidence type="ECO:0000256" key="2">
    <source>
        <dbReference type="SAM" id="MobiDB-lite"/>
    </source>
</evidence>
<dbReference type="InterPro" id="IPR001304">
    <property type="entry name" value="C-type_lectin-like"/>
</dbReference>
<accession>A0A9Q1BYI1</accession>
<dbReference type="Pfam" id="PF00059">
    <property type="entry name" value="Lectin_C"/>
    <property type="match status" value="1"/>
</dbReference>
<feature type="compositionally biased region" description="Polar residues" evidence="2">
    <location>
        <begin position="152"/>
        <end position="182"/>
    </location>
</feature>
<reference evidence="5" key="1">
    <citation type="submission" date="2021-10" db="EMBL/GenBank/DDBJ databases">
        <title>Tropical sea cucumber genome reveals ecological adaptation and Cuvierian tubules defense mechanism.</title>
        <authorList>
            <person name="Chen T."/>
        </authorList>
    </citation>
    <scope>NUCLEOTIDE SEQUENCE</scope>
    <source>
        <strain evidence="5">Nanhai2018</strain>
        <tissue evidence="5">Muscle</tissue>
    </source>
</reference>
<feature type="signal peptide" evidence="3">
    <location>
        <begin position="1"/>
        <end position="23"/>
    </location>
</feature>
<keyword evidence="3" id="KW-0732">Signal</keyword>
<dbReference type="InterPro" id="IPR016187">
    <property type="entry name" value="CTDL_fold"/>
</dbReference>
<dbReference type="CDD" id="cd00037">
    <property type="entry name" value="CLECT"/>
    <property type="match status" value="1"/>
</dbReference>
<feature type="chain" id="PRO_5040272383" evidence="3">
    <location>
        <begin position="24"/>
        <end position="373"/>
    </location>
</feature>
<protein>
    <submittedName>
        <fullName evidence="5">Hepatic lectin</fullName>
    </submittedName>
</protein>
<dbReference type="PROSITE" id="PS00615">
    <property type="entry name" value="C_TYPE_LECTIN_1"/>
    <property type="match status" value="1"/>
</dbReference>
<dbReference type="InterPro" id="IPR016186">
    <property type="entry name" value="C-type_lectin-like/link_sf"/>
</dbReference>
<dbReference type="Gene3D" id="3.10.100.10">
    <property type="entry name" value="Mannose-Binding Protein A, subunit A"/>
    <property type="match status" value="1"/>
</dbReference>
<keyword evidence="1" id="KW-1015">Disulfide bond</keyword>
<keyword evidence="6" id="KW-1185">Reference proteome</keyword>
<evidence type="ECO:0000259" key="4">
    <source>
        <dbReference type="PROSITE" id="PS50041"/>
    </source>
</evidence>
<evidence type="ECO:0000256" key="1">
    <source>
        <dbReference type="ARBA" id="ARBA00023157"/>
    </source>
</evidence>
<feature type="compositionally biased region" description="Polar residues" evidence="2">
    <location>
        <begin position="201"/>
        <end position="236"/>
    </location>
</feature>
<sequence>MLARWLFVLLLCCVPFISIQVNGTPVCYSIDEGGKSQFIFRLVSCYKNVERITHRFQSKDDVSTKTFVQHVMMEKHNDDKDTTINDMTTMEYVNPSSPIMSLMPSITTGVTEARATTGSSSSFFTSTKGFTKVLQSTEFDQVTTVSIITTEQELSTDVSTPRQFSTPGPSTEATTDLSTSERITTRTVTQSDQTTTVSTTPPEQKLSTDVSTPRKFSTPGPSTGATTDPSTSERITTRSVTPCLNWIDYNQVSFCVSPEALSWYDAVENCRGYPNNGRLVYIDSEEKNKIIVEFRENEGSNFSWMWIGVNDMETEGVWKLEDNKTVDASLFFGDGEPNGNTDGKADQDCVFAIVVGEWRDYPCTEELHFICER</sequence>
<feature type="region of interest" description="Disordered" evidence="2">
    <location>
        <begin position="152"/>
        <end position="236"/>
    </location>
</feature>
<dbReference type="SUPFAM" id="SSF56436">
    <property type="entry name" value="C-type lectin-like"/>
    <property type="match status" value="1"/>
</dbReference>
<dbReference type="PROSITE" id="PS50041">
    <property type="entry name" value="C_TYPE_LECTIN_2"/>
    <property type="match status" value="1"/>
</dbReference>
<gene>
    <name evidence="5" type="ORF">HOLleu_21823</name>
</gene>
<comment type="caution">
    <text evidence="5">The sequence shown here is derived from an EMBL/GenBank/DDBJ whole genome shotgun (WGS) entry which is preliminary data.</text>
</comment>
<organism evidence="5 6">
    <name type="scientific">Holothuria leucospilota</name>
    <name type="common">Black long sea cucumber</name>
    <name type="synonym">Mertensiothuria leucospilota</name>
    <dbReference type="NCBI Taxonomy" id="206669"/>
    <lineage>
        <taxon>Eukaryota</taxon>
        <taxon>Metazoa</taxon>
        <taxon>Echinodermata</taxon>
        <taxon>Eleutherozoa</taxon>
        <taxon>Echinozoa</taxon>
        <taxon>Holothuroidea</taxon>
        <taxon>Aspidochirotacea</taxon>
        <taxon>Aspidochirotida</taxon>
        <taxon>Holothuriidae</taxon>
        <taxon>Holothuria</taxon>
    </lineage>
</organism>
<dbReference type="Proteomes" id="UP001152320">
    <property type="component" value="Chromosome 10"/>
</dbReference>
<dbReference type="InterPro" id="IPR018378">
    <property type="entry name" value="C-type_lectin_CS"/>
</dbReference>
<dbReference type="OrthoDB" id="538816at2759"/>
<dbReference type="InterPro" id="IPR050111">
    <property type="entry name" value="C-type_lectin/snaclec_domain"/>
</dbReference>
<dbReference type="AlphaFoldDB" id="A0A9Q1BYI1"/>
<dbReference type="EMBL" id="JAIZAY010000010">
    <property type="protein sequence ID" value="KAJ8034821.1"/>
    <property type="molecule type" value="Genomic_DNA"/>
</dbReference>
<feature type="domain" description="C-type lectin" evidence="4">
    <location>
        <begin position="249"/>
        <end position="372"/>
    </location>
</feature>
<feature type="compositionally biased region" description="Low complexity" evidence="2">
    <location>
        <begin position="185"/>
        <end position="200"/>
    </location>
</feature>
<dbReference type="SMART" id="SM00034">
    <property type="entry name" value="CLECT"/>
    <property type="match status" value="1"/>
</dbReference>
<proteinExistence type="predicted"/>
<name>A0A9Q1BYI1_HOLLE</name>